<keyword evidence="3" id="KW-1185">Reference proteome</keyword>
<dbReference type="Proteomes" id="UP001597512">
    <property type="component" value="Unassembled WGS sequence"/>
</dbReference>
<proteinExistence type="predicted"/>
<evidence type="ECO:0000259" key="1">
    <source>
        <dbReference type="SMART" id="SM01235"/>
    </source>
</evidence>
<dbReference type="Pfam" id="PF14376">
    <property type="entry name" value="Haem_bd"/>
    <property type="match status" value="1"/>
</dbReference>
<protein>
    <submittedName>
        <fullName evidence="2">Heme-binding domain-containing protein</fullName>
    </submittedName>
</protein>
<name>A0ABW6AC61_9BACT</name>
<evidence type="ECO:0000313" key="3">
    <source>
        <dbReference type="Proteomes" id="UP001597512"/>
    </source>
</evidence>
<organism evidence="2 3">
    <name type="scientific">Spirosoma flavum</name>
    <dbReference type="NCBI Taxonomy" id="2048557"/>
    <lineage>
        <taxon>Bacteria</taxon>
        <taxon>Pseudomonadati</taxon>
        <taxon>Bacteroidota</taxon>
        <taxon>Cytophagia</taxon>
        <taxon>Cytophagales</taxon>
        <taxon>Cytophagaceae</taxon>
        <taxon>Spirosoma</taxon>
    </lineage>
</organism>
<reference evidence="3" key="1">
    <citation type="journal article" date="2019" name="Int. J. Syst. Evol. Microbiol.">
        <title>The Global Catalogue of Microorganisms (GCM) 10K type strain sequencing project: providing services to taxonomists for standard genome sequencing and annotation.</title>
        <authorList>
            <consortium name="The Broad Institute Genomics Platform"/>
            <consortium name="The Broad Institute Genome Sequencing Center for Infectious Disease"/>
            <person name="Wu L."/>
            <person name="Ma J."/>
        </authorList>
    </citation>
    <scope>NUCLEOTIDE SEQUENCE [LARGE SCALE GENOMIC DNA]</scope>
    <source>
        <strain evidence="3">KCTC 52490</strain>
    </source>
</reference>
<dbReference type="EMBL" id="JBHUOM010000001">
    <property type="protein sequence ID" value="MFD2932384.1"/>
    <property type="molecule type" value="Genomic_DNA"/>
</dbReference>
<evidence type="ECO:0000313" key="2">
    <source>
        <dbReference type="EMBL" id="MFD2932384.1"/>
    </source>
</evidence>
<dbReference type="RefSeq" id="WP_381496584.1">
    <property type="nucleotide sequence ID" value="NZ_JBHUOM010000001.1"/>
</dbReference>
<dbReference type="InterPro" id="IPR025992">
    <property type="entry name" value="Haem-bd"/>
</dbReference>
<sequence>MFRKILLIFLGAFVLIQFVRPEKNQITGISANDIATKYAIPADVHNVLKRSCFDCHSNNTVYPWYDNIQPVSWWLNSHIKEGKDELNFSEFATYSPKKADHKLEKIGEAVTDGWMPLGSYLWIHRDAKLSSEEAKLVSNWASQLRSQHSVPAGKKENDHHHEAH</sequence>
<comment type="caution">
    <text evidence="2">The sequence shown here is derived from an EMBL/GenBank/DDBJ whole genome shotgun (WGS) entry which is preliminary data.</text>
</comment>
<feature type="domain" description="Haem-binding" evidence="1">
    <location>
        <begin position="10"/>
        <end position="145"/>
    </location>
</feature>
<gene>
    <name evidence="2" type="ORF">ACFS25_01245</name>
</gene>
<dbReference type="SMART" id="SM01235">
    <property type="entry name" value="Haem_bd"/>
    <property type="match status" value="1"/>
</dbReference>
<accession>A0ABW6AC61</accession>